<sequence length="269" mass="29726">MSEKFADSGSASGLYKWRDYRELNINVFKGLAWHIIVTIVFLAATGFHIFRYVKQRNKFHLALAFAAFLQAFVAGVLIGRIYIPVVGSVSFWIIIAVPAYLLGTWARSMSKHIGQRQSSTIFITSVFWMVAFGVGVILFTVYTSFVLFGGSQYSITMFRYARSGYIEVIVGQVVLLLICLWQSVKTAGGSSALAFKRKQLFRLAVIYALTISASVCDFVGTLDAAYASGVMLMLYFVATLVPAEASTDYHKPPSDDVAETDVVTSAEYV</sequence>
<feature type="transmembrane region" description="Helical" evidence="2">
    <location>
        <begin position="200"/>
        <end position="220"/>
    </location>
</feature>
<gene>
    <name evidence="3" type="ORF">THASP1DRAFT_29449</name>
</gene>
<name>A0A4P9XS28_9FUNG</name>
<dbReference type="Proteomes" id="UP000271241">
    <property type="component" value="Unassembled WGS sequence"/>
</dbReference>
<feature type="transmembrane region" description="Helical" evidence="2">
    <location>
        <begin position="31"/>
        <end position="50"/>
    </location>
</feature>
<keyword evidence="2" id="KW-1133">Transmembrane helix</keyword>
<feature type="transmembrane region" description="Helical" evidence="2">
    <location>
        <begin position="126"/>
        <end position="148"/>
    </location>
</feature>
<feature type="transmembrane region" description="Helical" evidence="2">
    <location>
        <begin position="160"/>
        <end position="180"/>
    </location>
</feature>
<feature type="transmembrane region" description="Helical" evidence="2">
    <location>
        <begin position="89"/>
        <end position="106"/>
    </location>
</feature>
<protein>
    <submittedName>
        <fullName evidence="3">Uncharacterized protein</fullName>
    </submittedName>
</protein>
<feature type="transmembrane region" description="Helical" evidence="2">
    <location>
        <begin position="62"/>
        <end position="83"/>
    </location>
</feature>
<keyword evidence="2" id="KW-0812">Transmembrane</keyword>
<dbReference type="EMBL" id="KZ992572">
    <property type="protein sequence ID" value="RKP08762.1"/>
    <property type="molecule type" value="Genomic_DNA"/>
</dbReference>
<evidence type="ECO:0000256" key="1">
    <source>
        <dbReference type="SAM" id="MobiDB-lite"/>
    </source>
</evidence>
<feature type="region of interest" description="Disordered" evidence="1">
    <location>
        <begin position="248"/>
        <end position="269"/>
    </location>
</feature>
<accession>A0A4P9XS28</accession>
<dbReference type="AlphaFoldDB" id="A0A4P9XS28"/>
<proteinExistence type="predicted"/>
<organism evidence="3 4">
    <name type="scientific">Thamnocephalis sphaerospora</name>
    <dbReference type="NCBI Taxonomy" id="78915"/>
    <lineage>
        <taxon>Eukaryota</taxon>
        <taxon>Fungi</taxon>
        <taxon>Fungi incertae sedis</taxon>
        <taxon>Zoopagomycota</taxon>
        <taxon>Zoopagomycotina</taxon>
        <taxon>Zoopagomycetes</taxon>
        <taxon>Zoopagales</taxon>
        <taxon>Sigmoideomycetaceae</taxon>
        <taxon>Thamnocephalis</taxon>
    </lineage>
</organism>
<keyword evidence="4" id="KW-1185">Reference proteome</keyword>
<evidence type="ECO:0000256" key="2">
    <source>
        <dbReference type="SAM" id="Phobius"/>
    </source>
</evidence>
<evidence type="ECO:0000313" key="4">
    <source>
        <dbReference type="Proteomes" id="UP000271241"/>
    </source>
</evidence>
<evidence type="ECO:0000313" key="3">
    <source>
        <dbReference type="EMBL" id="RKP08762.1"/>
    </source>
</evidence>
<reference evidence="4" key="1">
    <citation type="journal article" date="2018" name="Nat. Microbiol.">
        <title>Leveraging single-cell genomics to expand the fungal tree of life.</title>
        <authorList>
            <person name="Ahrendt S.R."/>
            <person name="Quandt C.A."/>
            <person name="Ciobanu D."/>
            <person name="Clum A."/>
            <person name="Salamov A."/>
            <person name="Andreopoulos B."/>
            <person name="Cheng J.F."/>
            <person name="Woyke T."/>
            <person name="Pelin A."/>
            <person name="Henrissat B."/>
            <person name="Reynolds N.K."/>
            <person name="Benny G.L."/>
            <person name="Smith M.E."/>
            <person name="James T.Y."/>
            <person name="Grigoriev I.V."/>
        </authorList>
    </citation>
    <scope>NUCLEOTIDE SEQUENCE [LARGE SCALE GENOMIC DNA]</scope>
    <source>
        <strain evidence="4">RSA 1356</strain>
    </source>
</reference>
<keyword evidence="2" id="KW-0472">Membrane</keyword>